<dbReference type="Gramene" id="LPERR09G06510.1">
    <property type="protein sequence ID" value="LPERR09G06510.1"/>
    <property type="gene ID" value="LPERR09G06510"/>
</dbReference>
<reference evidence="3" key="2">
    <citation type="submission" date="2013-12" db="EMBL/GenBank/DDBJ databases">
        <authorList>
            <person name="Yu Y."/>
            <person name="Lee S."/>
            <person name="de Baynast K."/>
            <person name="Wissotski M."/>
            <person name="Liu L."/>
            <person name="Talag J."/>
            <person name="Goicoechea J."/>
            <person name="Angelova A."/>
            <person name="Jetty R."/>
            <person name="Kudrna D."/>
            <person name="Golser W."/>
            <person name="Rivera L."/>
            <person name="Zhang J."/>
            <person name="Wing R."/>
        </authorList>
    </citation>
    <scope>NUCLEOTIDE SEQUENCE</scope>
</reference>
<reference evidence="2" key="3">
    <citation type="submission" date="2015-04" db="UniProtKB">
        <authorList>
            <consortium name="EnsemblPlants"/>
        </authorList>
    </citation>
    <scope>IDENTIFICATION</scope>
</reference>
<evidence type="ECO:0000313" key="3">
    <source>
        <dbReference type="Proteomes" id="UP000032180"/>
    </source>
</evidence>
<reference evidence="2 3" key="1">
    <citation type="submission" date="2012-08" db="EMBL/GenBank/DDBJ databases">
        <title>Oryza genome evolution.</title>
        <authorList>
            <person name="Wing R.A."/>
        </authorList>
    </citation>
    <scope>NUCLEOTIDE SEQUENCE</scope>
</reference>
<dbReference type="AlphaFoldDB" id="A0A0D9XDH0"/>
<dbReference type="EnsemblPlants" id="LPERR09G06510.1">
    <property type="protein sequence ID" value="LPERR09G06510.1"/>
    <property type="gene ID" value="LPERR09G06510"/>
</dbReference>
<organism evidence="2 3">
    <name type="scientific">Leersia perrieri</name>
    <dbReference type="NCBI Taxonomy" id="77586"/>
    <lineage>
        <taxon>Eukaryota</taxon>
        <taxon>Viridiplantae</taxon>
        <taxon>Streptophyta</taxon>
        <taxon>Embryophyta</taxon>
        <taxon>Tracheophyta</taxon>
        <taxon>Spermatophyta</taxon>
        <taxon>Magnoliopsida</taxon>
        <taxon>Liliopsida</taxon>
        <taxon>Poales</taxon>
        <taxon>Poaceae</taxon>
        <taxon>BOP clade</taxon>
        <taxon>Oryzoideae</taxon>
        <taxon>Oryzeae</taxon>
        <taxon>Oryzinae</taxon>
        <taxon>Leersia</taxon>
    </lineage>
</organism>
<keyword evidence="3" id="KW-1185">Reference proteome</keyword>
<evidence type="ECO:0000256" key="1">
    <source>
        <dbReference type="SAM" id="SignalP"/>
    </source>
</evidence>
<name>A0A0D9XDH0_9ORYZ</name>
<accession>A0A0D9XDH0</accession>
<feature type="signal peptide" evidence="1">
    <location>
        <begin position="1"/>
        <end position="26"/>
    </location>
</feature>
<evidence type="ECO:0000313" key="2">
    <source>
        <dbReference type="EnsemblPlants" id="LPERR09G06510.1"/>
    </source>
</evidence>
<dbReference type="HOGENOM" id="CLU_2214177_0_0_1"/>
<dbReference type="Proteomes" id="UP000032180">
    <property type="component" value="Chromosome 9"/>
</dbReference>
<proteinExistence type="predicted"/>
<sequence>MASATAVKMAAIFMVALTIGQLMVEALPQPAGRRLLEVDGEEEEGLDDGLLLMEEAAFLTCPRHCRRSKTPACRCCRKGSGCHLVVGMCKCPHSFVVVPLDD</sequence>
<feature type="chain" id="PRO_5002350129" evidence="1">
    <location>
        <begin position="27"/>
        <end position="102"/>
    </location>
</feature>
<keyword evidence="1" id="KW-0732">Signal</keyword>
<protein>
    <submittedName>
        <fullName evidence="2">Uncharacterized protein</fullName>
    </submittedName>
</protein>